<dbReference type="SUPFAM" id="SSF51905">
    <property type="entry name" value="FAD/NAD(P)-binding domain"/>
    <property type="match status" value="1"/>
</dbReference>
<dbReference type="Pfam" id="PF13738">
    <property type="entry name" value="Pyr_redox_3"/>
    <property type="match status" value="1"/>
</dbReference>
<proteinExistence type="predicted"/>
<dbReference type="PANTHER" id="PTHR42877">
    <property type="entry name" value="L-ORNITHINE N(5)-MONOOXYGENASE-RELATED"/>
    <property type="match status" value="1"/>
</dbReference>
<dbReference type="Proteomes" id="UP000254978">
    <property type="component" value="Unassembled WGS sequence"/>
</dbReference>
<dbReference type="AlphaFoldDB" id="A0A378TH51"/>
<dbReference type="InterPro" id="IPR036188">
    <property type="entry name" value="FAD/NAD-bd_sf"/>
</dbReference>
<dbReference type="PRINTS" id="PR00469">
    <property type="entry name" value="PNDRDTASEII"/>
</dbReference>
<dbReference type="PANTHER" id="PTHR42877:SF4">
    <property type="entry name" value="FAD_NAD(P)-BINDING DOMAIN-CONTAINING PROTEIN-RELATED"/>
    <property type="match status" value="1"/>
</dbReference>
<keyword evidence="1" id="KW-0560">Oxidoreductase</keyword>
<name>A0A378TH51_9MYCO</name>
<sequence>MTLRNRHAGVPFTDSDAQIAAALEDVSIPALLLSCVHMSGDPGLLDGPLRPAGLFLNEVQGFMSEDALTAARALALDIICDYRDRGCPEPAPVSPEVLKQMMDWLVCEEVSPEYVPMLLEEMELDGRDQRNTALASNAADRAGFPVVVIGAGQSGLLAAIRLQQAGIPYTVLEKNPGVGGTWWENTYPGARVDVGNHFYCYSFEPDDHWTEFFARQPELQSYFQTVMDRHGVADHIRFGTTVTHAEWEDTTSTWAVHLDTGEVLRARALISAVGQLNSPHVPGFDGADTFAGPAFHTARWDHGVDLAGKDVVMIGAGASGFQVAPAIAEQVGHLTVFQRTAQWMFPNPNYHAPVGPGVRWALRHLPFYGRWYRFLIFWPGCDTGLAAAKVDPDWPDQQTAVSAVNDMARMMFTEWITSQLPDDPDLQAKVIPDYPATGKRTLQDNGSWLRTLTRDNVELVRGAVARIDHDAVVAADGTRHHADVLIYATGFRVNDMLSSLSIKGRNGIELHDFWGSRPAAYLGMTVPGFPNFFCLYGPGTNLASGGSLIFHSECEIRYIMGCLDLLVASGSRRMEPRQDRYDDWYRRCQEELATLVWSHPAIKHSFYKDDAGLVHSLSPWRLVDYWTWTRTPDAADYILE</sequence>
<gene>
    <name evidence="1" type="primary">hapE_1</name>
    <name evidence="1" type="ORF">NCTC10821_03607</name>
</gene>
<dbReference type="Gene3D" id="3.50.50.60">
    <property type="entry name" value="FAD/NAD(P)-binding domain"/>
    <property type="match status" value="2"/>
</dbReference>
<dbReference type="PRINTS" id="PR00368">
    <property type="entry name" value="FADPNR"/>
</dbReference>
<evidence type="ECO:0000313" key="1">
    <source>
        <dbReference type="EMBL" id="STZ60069.1"/>
    </source>
</evidence>
<reference evidence="1 2" key="1">
    <citation type="submission" date="2018-06" db="EMBL/GenBank/DDBJ databases">
        <authorList>
            <consortium name="Pathogen Informatics"/>
            <person name="Doyle S."/>
        </authorList>
    </citation>
    <scope>NUCLEOTIDE SEQUENCE [LARGE SCALE GENOMIC DNA]</scope>
    <source>
        <strain evidence="1 2">NCTC10821</strain>
    </source>
</reference>
<organism evidence="1 2">
    <name type="scientific">Mycolicibacterium tokaiense</name>
    <dbReference type="NCBI Taxonomy" id="39695"/>
    <lineage>
        <taxon>Bacteria</taxon>
        <taxon>Bacillati</taxon>
        <taxon>Actinomycetota</taxon>
        <taxon>Actinomycetes</taxon>
        <taxon>Mycobacteriales</taxon>
        <taxon>Mycobacteriaceae</taxon>
        <taxon>Mycolicibacterium</taxon>
    </lineage>
</organism>
<dbReference type="GO" id="GO:0033767">
    <property type="term" value="F:4-hydroxyacetophenone monooxygenase activity"/>
    <property type="evidence" value="ECO:0007669"/>
    <property type="project" value="UniProtKB-EC"/>
</dbReference>
<keyword evidence="2" id="KW-1185">Reference proteome</keyword>
<protein>
    <submittedName>
        <fullName evidence="1">Putative flavoprotein involved in K+ transport</fullName>
        <ecNumber evidence="1">1.14.13.84</ecNumber>
    </submittedName>
</protein>
<accession>A0A378TH51</accession>
<dbReference type="EC" id="1.14.13.84" evidence="1"/>
<dbReference type="EMBL" id="UGQT01000001">
    <property type="protein sequence ID" value="STZ60069.1"/>
    <property type="molecule type" value="Genomic_DNA"/>
</dbReference>
<evidence type="ECO:0000313" key="2">
    <source>
        <dbReference type="Proteomes" id="UP000254978"/>
    </source>
</evidence>
<dbReference type="InterPro" id="IPR051209">
    <property type="entry name" value="FAD-bind_Monooxygenase_sf"/>
</dbReference>